<dbReference type="Pfam" id="PF01037">
    <property type="entry name" value="AsnC_trans_reg"/>
    <property type="match status" value="1"/>
</dbReference>
<dbReference type="GeneID" id="24875779"/>
<dbReference type="Gene3D" id="3.30.70.920">
    <property type="match status" value="1"/>
</dbReference>
<evidence type="ECO:0000259" key="1">
    <source>
        <dbReference type="Pfam" id="PF01037"/>
    </source>
</evidence>
<dbReference type="OrthoDB" id="8136at2157"/>
<organism evidence="2 3">
    <name type="scientific">Candidatus Nitrosotenuis cloacae</name>
    <dbReference type="NCBI Taxonomy" id="1603555"/>
    <lineage>
        <taxon>Archaea</taxon>
        <taxon>Nitrososphaerota</taxon>
        <taxon>Candidatus Nitrosotenuis</taxon>
    </lineage>
</organism>
<dbReference type="EMBL" id="CP011097">
    <property type="protein sequence ID" value="AJZ75846.1"/>
    <property type="molecule type" value="Genomic_DNA"/>
</dbReference>
<name>A0A3G1B6P8_9ARCH</name>
<gene>
    <name evidence="2" type="ORF">SU86_005120</name>
</gene>
<feature type="domain" description="Transcription regulator AsnC/Lrp ligand binding" evidence="1">
    <location>
        <begin position="6"/>
        <end position="71"/>
    </location>
</feature>
<keyword evidence="3" id="KW-1185">Reference proteome</keyword>
<dbReference type="SUPFAM" id="SSF54909">
    <property type="entry name" value="Dimeric alpha+beta barrel"/>
    <property type="match status" value="1"/>
</dbReference>
<dbReference type="InterPro" id="IPR019887">
    <property type="entry name" value="Tscrpt_reg_AsnC/Lrp_C"/>
</dbReference>
<dbReference type="STRING" id="1603555.SU86_005120"/>
<dbReference type="AlphaFoldDB" id="A0A3G1B6P8"/>
<dbReference type="InterPro" id="IPR011008">
    <property type="entry name" value="Dimeric_a/b-barrel"/>
</dbReference>
<evidence type="ECO:0000313" key="2">
    <source>
        <dbReference type="EMBL" id="AJZ75846.1"/>
    </source>
</evidence>
<accession>A0A3G1B6P8</accession>
<protein>
    <submittedName>
        <fullName evidence="2">AsnC family transcriptional regulator</fullName>
    </submittedName>
</protein>
<evidence type="ECO:0000313" key="3">
    <source>
        <dbReference type="Proteomes" id="UP000266745"/>
    </source>
</evidence>
<reference evidence="2 3" key="1">
    <citation type="journal article" date="2016" name="Sci. Rep.">
        <title>A novel ammonia-oxidizing archaeon from wastewater treatment plant: Its enrichment, physiological and genomic characteristics.</title>
        <authorList>
            <person name="Li Y."/>
            <person name="Ding K."/>
            <person name="Wen X."/>
            <person name="Zhang B."/>
            <person name="Shen B."/>
            <person name="Yang Y."/>
        </authorList>
    </citation>
    <scope>NUCLEOTIDE SEQUENCE [LARGE SCALE GENOMIC DNA]</scope>
    <source>
        <strain evidence="2 3">SAT1</strain>
    </source>
</reference>
<proteinExistence type="predicted"/>
<sequence>MSSAYVLINCDVGSEEHVLSELKSIKKIKETYGVFGAYDIVARIEAPSDTMIKNVVTSKIRAISRVRSTLTLWGMAPC</sequence>
<dbReference type="Proteomes" id="UP000266745">
    <property type="component" value="Chromosome"/>
</dbReference>
<dbReference type="RefSeq" id="WP_048188699.1">
    <property type="nucleotide sequence ID" value="NZ_CP011097.1"/>
</dbReference>
<dbReference type="KEGG" id="tah:SU86_005120"/>